<dbReference type="InterPro" id="IPR007201">
    <property type="entry name" value="Mei2-like_Rrm_C"/>
</dbReference>
<evidence type="ECO:0000256" key="1">
    <source>
        <dbReference type="SAM" id="MobiDB-lite"/>
    </source>
</evidence>
<dbReference type="EMBL" id="CAXAMN010005825">
    <property type="protein sequence ID" value="CAK9015491.1"/>
    <property type="molecule type" value="Genomic_DNA"/>
</dbReference>
<name>A0ABP0JM24_9DINO</name>
<proteinExistence type="predicted"/>
<keyword evidence="4" id="KW-1185">Reference proteome</keyword>
<protein>
    <recommendedName>
        <fullName evidence="2">Mei2-like C-terminal RNA recognition motif domain-containing protein</fullName>
    </recommendedName>
</protein>
<comment type="caution">
    <text evidence="3">The sequence shown here is derived from an EMBL/GenBank/DDBJ whole genome shotgun (WGS) entry which is preliminary data.</text>
</comment>
<evidence type="ECO:0000259" key="2">
    <source>
        <dbReference type="Pfam" id="PF04059"/>
    </source>
</evidence>
<gene>
    <name evidence="3" type="ORF">CCMP2556_LOCUS12122</name>
</gene>
<dbReference type="SUPFAM" id="SSF54928">
    <property type="entry name" value="RNA-binding domain, RBD"/>
    <property type="match status" value="1"/>
</dbReference>
<evidence type="ECO:0000313" key="4">
    <source>
        <dbReference type="Proteomes" id="UP001642484"/>
    </source>
</evidence>
<dbReference type="InterPro" id="IPR035979">
    <property type="entry name" value="RBD_domain_sf"/>
</dbReference>
<accession>A0ABP0JM24</accession>
<dbReference type="CDD" id="cd12277">
    <property type="entry name" value="RRM3_MEI2_EAR1_like"/>
    <property type="match status" value="1"/>
</dbReference>
<sequence>MIPGHPEKHPESVRTAEPVHSSSRLLVAQNSPKPIFPSMASVRAGRGLLLSLALLCAPLCFVGPQSAPVPRTTVILEAAASGTPPAAAPASGGSSVALVKVTKENTIATAGVLGGVTGLLLGGFWIGAAGFVATSYLAKKEDDVSTVLKGVSAASLEALNYVDYLNKKYEVSNKVGTAVNEALDSNQGETTTTVKDALGTVNGAIDSFDKDVGIKDTLGSLVLAGSDLAGQLATKVVELNTEYKVTDQLKAKIDEALASDRTAALEKVTEALTQGTSEEGPLVCSLLAKELEGTRFEHHWISQDGKGQYRLGEDGMKVAVQVLDGKLLIHGYFEGCLVIRSTFFHLETEEEPLTRRFHKLRRHRTEGPWLWEPKAEKVYEIPAPTPAEPPAPEIAVEEVKKPKERTTVMLRNLPNNYTREMFLQLLDEQGMKGLYDFVYLPCDFYRDANLGYAFVNMVHAQAVEFLWRTFHGFSDWALPTAKVCEVRWSGPHQGLRAHVDRYRNSPVMHKSVPDDYKPMIFKDGVRKAFPRPTKKVKAPFDRRW</sequence>
<organism evidence="3 4">
    <name type="scientific">Durusdinium trenchii</name>
    <dbReference type="NCBI Taxonomy" id="1381693"/>
    <lineage>
        <taxon>Eukaryota</taxon>
        <taxon>Sar</taxon>
        <taxon>Alveolata</taxon>
        <taxon>Dinophyceae</taxon>
        <taxon>Suessiales</taxon>
        <taxon>Symbiodiniaceae</taxon>
        <taxon>Durusdinium</taxon>
    </lineage>
</organism>
<evidence type="ECO:0000313" key="3">
    <source>
        <dbReference type="EMBL" id="CAK9015491.1"/>
    </source>
</evidence>
<feature type="region of interest" description="Disordered" evidence="1">
    <location>
        <begin position="1"/>
        <end position="23"/>
    </location>
</feature>
<feature type="domain" description="Mei2-like C-terminal RNA recognition motif" evidence="2">
    <location>
        <begin position="405"/>
        <end position="489"/>
    </location>
</feature>
<dbReference type="Proteomes" id="UP001642484">
    <property type="component" value="Unassembled WGS sequence"/>
</dbReference>
<reference evidence="3 4" key="1">
    <citation type="submission" date="2024-02" db="EMBL/GenBank/DDBJ databases">
        <authorList>
            <person name="Chen Y."/>
            <person name="Shah S."/>
            <person name="Dougan E. K."/>
            <person name="Thang M."/>
            <person name="Chan C."/>
        </authorList>
    </citation>
    <scope>NUCLEOTIDE SEQUENCE [LARGE SCALE GENOMIC DNA]</scope>
</reference>
<dbReference type="Pfam" id="PF04059">
    <property type="entry name" value="RRM_2"/>
    <property type="match status" value="1"/>
</dbReference>
<feature type="compositionally biased region" description="Basic and acidic residues" evidence="1">
    <location>
        <begin position="1"/>
        <end position="14"/>
    </location>
</feature>